<dbReference type="FunCoup" id="H2Z546">
    <property type="interactions" value="22"/>
</dbReference>
<dbReference type="GeneTree" id="ENSGT00390000011908"/>
<dbReference type="Gene3D" id="1.10.8.960">
    <property type="match status" value="1"/>
</dbReference>
<dbReference type="SUPFAM" id="SSF55931">
    <property type="entry name" value="Glutamine synthetase/guanido kinase"/>
    <property type="match status" value="1"/>
</dbReference>
<accession>H2Z546</accession>
<reference evidence="12" key="1">
    <citation type="submission" date="2003-08" db="EMBL/GenBank/DDBJ databases">
        <authorList>
            <person name="Birren B."/>
            <person name="Nusbaum C."/>
            <person name="Abebe A."/>
            <person name="Abouelleil A."/>
            <person name="Adekoya E."/>
            <person name="Ait-zahra M."/>
            <person name="Allen N."/>
            <person name="Allen T."/>
            <person name="An P."/>
            <person name="Anderson M."/>
            <person name="Anderson S."/>
            <person name="Arachchi H."/>
            <person name="Armbruster J."/>
            <person name="Bachantsang P."/>
            <person name="Baldwin J."/>
            <person name="Barry A."/>
            <person name="Bayul T."/>
            <person name="Blitshsteyn B."/>
            <person name="Bloom T."/>
            <person name="Blye J."/>
            <person name="Boguslavskiy L."/>
            <person name="Borowsky M."/>
            <person name="Boukhgalter B."/>
            <person name="Brunache A."/>
            <person name="Butler J."/>
            <person name="Calixte N."/>
            <person name="Calvo S."/>
            <person name="Camarata J."/>
            <person name="Campo K."/>
            <person name="Chang J."/>
            <person name="Cheshatsang Y."/>
            <person name="Citroen M."/>
            <person name="Collymore A."/>
            <person name="Considine T."/>
            <person name="Cook A."/>
            <person name="Cooke P."/>
            <person name="Corum B."/>
            <person name="Cuomo C."/>
            <person name="David R."/>
            <person name="Dawoe T."/>
            <person name="Degray S."/>
            <person name="Dodge S."/>
            <person name="Dooley K."/>
            <person name="Dorje P."/>
            <person name="Dorjee K."/>
            <person name="Dorris L."/>
            <person name="Duffey N."/>
            <person name="Dupes A."/>
            <person name="Elkins T."/>
            <person name="Engels R."/>
            <person name="Erickson J."/>
            <person name="Farina A."/>
            <person name="Faro S."/>
            <person name="Ferreira P."/>
            <person name="Fischer H."/>
            <person name="Fitzgerald M."/>
            <person name="Foley K."/>
            <person name="Gage D."/>
            <person name="Galagan J."/>
            <person name="Gearin G."/>
            <person name="Gnerre S."/>
            <person name="Gnirke A."/>
            <person name="Goyette A."/>
            <person name="Graham J."/>
            <person name="Grandbois E."/>
            <person name="Gyaltsen K."/>
            <person name="Hafez N."/>
            <person name="Hagopian D."/>
            <person name="Hagos B."/>
            <person name="Hall J."/>
            <person name="Hatcher B."/>
            <person name="Heller A."/>
            <person name="Higgins H."/>
            <person name="Honan T."/>
            <person name="Horn A."/>
            <person name="Houde N."/>
            <person name="Hughes L."/>
            <person name="Hulme W."/>
            <person name="Husby E."/>
            <person name="Iliev I."/>
            <person name="Jaffe D."/>
            <person name="Jones C."/>
            <person name="Kamal M."/>
            <person name="Kamat A."/>
            <person name="Kamvysselis M."/>
            <person name="Karlsson E."/>
            <person name="Kells C."/>
            <person name="Kieu A."/>
            <person name="Kisner P."/>
            <person name="Kodira C."/>
            <person name="Kulbokas E."/>
            <person name="Labutti K."/>
            <person name="Lama D."/>
            <person name="Landers T."/>
            <person name="Leger J."/>
            <person name="Levine S."/>
            <person name="Lewis D."/>
            <person name="Lewis T."/>
            <person name="Lindblad-toh K."/>
            <person name="Liu X."/>
            <person name="Lokyitsang T."/>
            <person name="Lokyitsang Y."/>
            <person name="Lucien O."/>
            <person name="Lui A."/>
            <person name="Ma L.J."/>
            <person name="Mabbitt R."/>
            <person name="Macdonald J."/>
            <person name="Maclean C."/>
            <person name="Major J."/>
            <person name="Manning J."/>
            <person name="Marabella R."/>
            <person name="Maru K."/>
            <person name="Matthews C."/>
            <person name="Mauceli E."/>
            <person name="Mccarthy M."/>
            <person name="Mcdonough S."/>
            <person name="Mcghee T."/>
            <person name="Meldrim J."/>
            <person name="Meneus L."/>
            <person name="Mesirov J."/>
            <person name="Mihalev A."/>
            <person name="Mihova T."/>
            <person name="Mikkelsen T."/>
            <person name="Mlenga V."/>
            <person name="Moru K."/>
            <person name="Mozes J."/>
            <person name="Mulrain L."/>
            <person name="Munson G."/>
            <person name="Naylor J."/>
            <person name="Newes C."/>
            <person name="Nguyen C."/>
            <person name="Nguyen N."/>
            <person name="Nguyen T."/>
            <person name="Nicol R."/>
            <person name="Nielsen C."/>
            <person name="Nizzari M."/>
            <person name="Norbu C."/>
            <person name="Norbu N."/>
            <person name="O'donnell P."/>
            <person name="Okoawo O."/>
            <person name="O'leary S."/>
            <person name="Omotosho B."/>
            <person name="O'neill K."/>
            <person name="Osman S."/>
            <person name="Parker S."/>
            <person name="Perrin D."/>
            <person name="Phunkhang P."/>
            <person name="Piqani B."/>
            <person name="Purcell S."/>
            <person name="Rachupka T."/>
            <person name="Ramasamy U."/>
            <person name="Rameau R."/>
            <person name="Ray V."/>
            <person name="Raymond C."/>
            <person name="Retta R."/>
            <person name="Richardson S."/>
            <person name="Rise C."/>
            <person name="Rodriguez J."/>
            <person name="Rogers J."/>
            <person name="Rogov P."/>
            <person name="Rutman M."/>
            <person name="Schupbach R."/>
            <person name="Seaman C."/>
            <person name="Settipalli S."/>
            <person name="Sharpe T."/>
            <person name="Sheridan J."/>
            <person name="Sherpa N."/>
            <person name="Shi J."/>
            <person name="Smirnov S."/>
            <person name="Smith C."/>
            <person name="Sougnez C."/>
            <person name="Spencer B."/>
            <person name="Stalker J."/>
            <person name="Stange-thomann N."/>
            <person name="Stavropoulos S."/>
            <person name="Stetson K."/>
            <person name="Stone C."/>
            <person name="Stone S."/>
            <person name="Stubbs M."/>
            <person name="Talamas J."/>
            <person name="Tchuinga P."/>
            <person name="Tenzing P."/>
            <person name="Tesfaye S."/>
            <person name="Theodore J."/>
            <person name="Thoulutsang Y."/>
            <person name="Topham K."/>
            <person name="Towey S."/>
            <person name="Tsamla T."/>
            <person name="Tsomo N."/>
            <person name="Vallee D."/>
            <person name="Vassiliev H."/>
            <person name="Venkataraman V."/>
            <person name="Vinson J."/>
            <person name="Vo A."/>
            <person name="Wade C."/>
            <person name="Wang S."/>
            <person name="Wangchuk T."/>
            <person name="Wangdi T."/>
            <person name="Whittaker C."/>
            <person name="Wilkinson J."/>
            <person name="Wu Y."/>
            <person name="Wyman D."/>
            <person name="Yadav S."/>
            <person name="Yang S."/>
            <person name="Yang X."/>
            <person name="Yeager S."/>
            <person name="Yee E."/>
            <person name="Young G."/>
            <person name="Zainoun J."/>
            <person name="Zembeck L."/>
            <person name="Zimmer A."/>
            <person name="Zody M."/>
            <person name="Lander E."/>
        </authorList>
    </citation>
    <scope>NUCLEOTIDE SEQUENCE [LARGE SCALE GENOMIC DNA]</scope>
</reference>
<comment type="similarity">
    <text evidence="2 10">Belongs to the glutamate--cysteine ligase type 3 family.</text>
</comment>
<organism evidence="11 12">
    <name type="scientific">Ciona savignyi</name>
    <name type="common">Pacific transparent sea squirt</name>
    <dbReference type="NCBI Taxonomy" id="51511"/>
    <lineage>
        <taxon>Eukaryota</taxon>
        <taxon>Metazoa</taxon>
        <taxon>Chordata</taxon>
        <taxon>Tunicata</taxon>
        <taxon>Ascidiacea</taxon>
        <taxon>Phlebobranchia</taxon>
        <taxon>Cionidae</taxon>
        <taxon>Ciona</taxon>
    </lineage>
</organism>
<dbReference type="Pfam" id="PF03074">
    <property type="entry name" value="GCS"/>
    <property type="match status" value="2"/>
</dbReference>
<evidence type="ECO:0000256" key="8">
    <source>
        <dbReference type="ARBA" id="ARBA00030585"/>
    </source>
</evidence>
<dbReference type="GO" id="GO:0017109">
    <property type="term" value="C:glutamate-cysteine ligase complex"/>
    <property type="evidence" value="ECO:0007669"/>
    <property type="project" value="TreeGrafter"/>
</dbReference>
<proteinExistence type="inferred from homology"/>
<dbReference type="Gene3D" id="3.30.590.50">
    <property type="match status" value="2"/>
</dbReference>
<evidence type="ECO:0000256" key="3">
    <source>
        <dbReference type="ARBA" id="ARBA00012220"/>
    </source>
</evidence>
<keyword evidence="6 10" id="KW-0547">Nucleotide-binding</keyword>
<dbReference type="STRING" id="51511.ENSCSAVP00000012708"/>
<dbReference type="PANTHER" id="PTHR11164:SF0">
    <property type="entry name" value="GLUTAMATE--CYSTEINE LIGASE CATALYTIC SUBUNIT"/>
    <property type="match status" value="1"/>
</dbReference>
<evidence type="ECO:0000256" key="9">
    <source>
        <dbReference type="ARBA" id="ARBA00032122"/>
    </source>
</evidence>
<evidence type="ECO:0000256" key="1">
    <source>
        <dbReference type="ARBA" id="ARBA00005006"/>
    </source>
</evidence>
<dbReference type="InterPro" id="IPR014746">
    <property type="entry name" value="Gln_synth/guanido_kin_cat_dom"/>
</dbReference>
<dbReference type="UniPathway" id="UPA00142">
    <property type="reaction ID" value="UER00209"/>
</dbReference>
<dbReference type="EC" id="6.3.2.2" evidence="3 10"/>
<dbReference type="OMA" id="IAHMFIR"/>
<dbReference type="PANTHER" id="PTHR11164">
    <property type="entry name" value="GLUTAMATE CYSTEINE LIGASE"/>
    <property type="match status" value="1"/>
</dbReference>
<comment type="catalytic activity">
    <reaction evidence="10">
        <text>L-cysteine + L-glutamate + ATP = gamma-L-glutamyl-L-cysteine + ADP + phosphate + H(+)</text>
        <dbReference type="Rhea" id="RHEA:13285"/>
        <dbReference type="ChEBI" id="CHEBI:15378"/>
        <dbReference type="ChEBI" id="CHEBI:29985"/>
        <dbReference type="ChEBI" id="CHEBI:30616"/>
        <dbReference type="ChEBI" id="CHEBI:35235"/>
        <dbReference type="ChEBI" id="CHEBI:43474"/>
        <dbReference type="ChEBI" id="CHEBI:58173"/>
        <dbReference type="ChEBI" id="CHEBI:456216"/>
        <dbReference type="EC" id="6.3.2.2"/>
    </reaction>
</comment>
<reference evidence="11" key="2">
    <citation type="submission" date="2025-08" db="UniProtKB">
        <authorList>
            <consortium name="Ensembl"/>
        </authorList>
    </citation>
    <scope>IDENTIFICATION</scope>
</reference>
<keyword evidence="5 10" id="KW-0317">Glutathione biosynthesis</keyword>
<reference evidence="11" key="3">
    <citation type="submission" date="2025-09" db="UniProtKB">
        <authorList>
            <consortium name="Ensembl"/>
        </authorList>
    </citation>
    <scope>IDENTIFICATION</scope>
</reference>
<evidence type="ECO:0000256" key="4">
    <source>
        <dbReference type="ARBA" id="ARBA00022598"/>
    </source>
</evidence>
<dbReference type="FunFam" id="3.30.590.50:FF:000002">
    <property type="entry name" value="Glutamate--cysteine ligase catalytic subunit"/>
    <property type="match status" value="1"/>
</dbReference>
<dbReference type="Proteomes" id="UP000007875">
    <property type="component" value="Unassembled WGS sequence"/>
</dbReference>
<keyword evidence="4 10" id="KW-0436">Ligase</keyword>
<evidence type="ECO:0000256" key="2">
    <source>
        <dbReference type="ARBA" id="ARBA00008100"/>
    </source>
</evidence>
<sequence>MGLLEFDGEPLTWEKLKPYVEHVKTHGIQQFLHNYRRLMQRPGDILKWGDEVEYMIIKFDHTNRKVQLSLRGEELCEILQEKEKKKMKNLTSLWRPEYASYMVEGTPGVPYMGYMAQFNVVEANMKMRRKEVQELLNDDEQIVSLTVFPRLGCIDFTYPPHKITGPESNPVSRSLFFPDEAITSHPRFPLLTQNIRLRRGKKIAINIPIFKDTNTPSPFVENLNDPESKAAAKPDHIYMDCMGFGMGNSCLQLTFQACNVEEAKLLYDHLAPVCPIMLALSAASPLYKGYISDIDARWQVIAASVDDRTNEEMGNEPLKNNKHVIQKSRYDSIDSFLSSNSKIFNDINLEVDEEVKSTLLNAGIDDLLAQHIAHLWIRDPLTLFSKKIDLDDENEADHFENIQSTNWQSMRFKPPPPGSSIGWRVEFRVCEAQLTDFENAAFVVFIVLLTRVILTYKLDFLMPISKVDTNMEKSQKNNAILTEKFHFRKNVMTSQSPACCAQLCSFKSNCTEGSGKYLFNLSGVETVNHNLSECCSEMTIDTIINGKVCRGFNIYLSNTISVKTCLIIYKLTCFKLISLEKKLLYFGGEDEFPGFIPLIRRYLDSVEVGVEARCSISEYLNLIGKRASGEYMSAAQWIRHFVTSHPEYKHDSVVSDSIAYDLLVHCDQIEKG</sequence>
<keyword evidence="7 10" id="KW-0067">ATP-binding</keyword>
<dbReference type="AlphaFoldDB" id="H2Z546"/>
<dbReference type="InParanoid" id="H2Z546"/>
<evidence type="ECO:0000313" key="12">
    <source>
        <dbReference type="Proteomes" id="UP000007875"/>
    </source>
</evidence>
<evidence type="ECO:0000256" key="5">
    <source>
        <dbReference type="ARBA" id="ARBA00022684"/>
    </source>
</evidence>
<protein>
    <recommendedName>
        <fullName evidence="3 10">Glutamate--cysteine ligase</fullName>
        <ecNumber evidence="3 10">6.3.2.2</ecNumber>
    </recommendedName>
    <alternativeName>
        <fullName evidence="9 10">Gamma-ECS</fullName>
    </alternativeName>
    <alternativeName>
        <fullName evidence="8 10">Gamma-glutamylcysteine synthetase</fullName>
    </alternativeName>
</protein>
<evidence type="ECO:0000256" key="10">
    <source>
        <dbReference type="RuleBase" id="RU367135"/>
    </source>
</evidence>
<dbReference type="GO" id="GO:0006750">
    <property type="term" value="P:glutathione biosynthetic process"/>
    <property type="evidence" value="ECO:0007669"/>
    <property type="project" value="UniProtKB-UniRule"/>
</dbReference>
<dbReference type="GO" id="GO:0004357">
    <property type="term" value="F:glutamate-cysteine ligase activity"/>
    <property type="evidence" value="ECO:0007669"/>
    <property type="project" value="UniProtKB-UniRule"/>
</dbReference>
<dbReference type="FunFam" id="3.30.590.50:FF:000007">
    <property type="entry name" value="Glutamate--cysteine ligase"/>
    <property type="match status" value="1"/>
</dbReference>
<dbReference type="InterPro" id="IPR004308">
    <property type="entry name" value="GCS"/>
</dbReference>
<name>H2Z546_CIOSA</name>
<dbReference type="GO" id="GO:0005524">
    <property type="term" value="F:ATP binding"/>
    <property type="evidence" value="ECO:0007669"/>
    <property type="project" value="UniProtKB-UniRule"/>
</dbReference>
<comment type="pathway">
    <text evidence="1 10">Sulfur metabolism; glutathione biosynthesis; glutathione from L-cysteine and L-glutamate: step 1/2.</text>
</comment>
<evidence type="ECO:0000256" key="6">
    <source>
        <dbReference type="ARBA" id="ARBA00022741"/>
    </source>
</evidence>
<evidence type="ECO:0000313" key="11">
    <source>
        <dbReference type="Ensembl" id="ENSCSAVP00000012708.1"/>
    </source>
</evidence>
<dbReference type="eggNOG" id="KOG3754">
    <property type="taxonomic scope" value="Eukaryota"/>
</dbReference>
<evidence type="ECO:0000256" key="7">
    <source>
        <dbReference type="ARBA" id="ARBA00022840"/>
    </source>
</evidence>
<keyword evidence="12" id="KW-1185">Reference proteome</keyword>
<dbReference type="Ensembl" id="ENSCSAVT00000012856.1">
    <property type="protein sequence ID" value="ENSCSAVP00000012708.1"/>
    <property type="gene ID" value="ENSCSAVG00000007463.1"/>
</dbReference>